<dbReference type="AlphaFoldDB" id="A0A7K1FSM5"/>
<feature type="transmembrane region" description="Helical" evidence="1">
    <location>
        <begin position="69"/>
        <end position="90"/>
    </location>
</feature>
<dbReference type="EMBL" id="WLYK01000009">
    <property type="protein sequence ID" value="MTD16399.1"/>
    <property type="molecule type" value="Genomic_DNA"/>
</dbReference>
<feature type="transmembrane region" description="Helical" evidence="1">
    <location>
        <begin position="96"/>
        <end position="116"/>
    </location>
</feature>
<dbReference type="RefSeq" id="WP_154770391.1">
    <property type="nucleotide sequence ID" value="NZ_WLYK01000009.1"/>
</dbReference>
<comment type="caution">
    <text evidence="2">The sequence shown here is derived from an EMBL/GenBank/DDBJ whole genome shotgun (WGS) entry which is preliminary data.</text>
</comment>
<evidence type="ECO:0000313" key="3">
    <source>
        <dbReference type="Proteomes" id="UP000460221"/>
    </source>
</evidence>
<keyword evidence="1" id="KW-0472">Membrane</keyword>
<sequence>MTSLEEEARRLSPEERERILEEMRTTLEQAGYDPDDPQPRLGSVTVSGVSVGSGTAVISSPLRRFRISWLFAVALASALLLIVGATLLFGGGGREVFSAVLGGVAGSLVPLAVMGWKRTQPVR</sequence>
<reference evidence="2 3" key="1">
    <citation type="submission" date="2019-11" db="EMBL/GenBank/DDBJ databases">
        <authorList>
            <person name="Jiang L.-Q."/>
        </authorList>
    </citation>
    <scope>NUCLEOTIDE SEQUENCE [LARGE SCALE GENOMIC DNA]</scope>
    <source>
        <strain evidence="2 3">YIM 132087</strain>
    </source>
</reference>
<keyword evidence="1" id="KW-1133">Transmembrane helix</keyword>
<dbReference type="Proteomes" id="UP000460221">
    <property type="component" value="Unassembled WGS sequence"/>
</dbReference>
<gene>
    <name evidence="2" type="ORF">GIS00_20900</name>
</gene>
<evidence type="ECO:0000313" key="2">
    <source>
        <dbReference type="EMBL" id="MTD16399.1"/>
    </source>
</evidence>
<keyword evidence="1" id="KW-0812">Transmembrane</keyword>
<name>A0A7K1FSM5_9ACTN</name>
<evidence type="ECO:0000256" key="1">
    <source>
        <dbReference type="SAM" id="Phobius"/>
    </source>
</evidence>
<proteinExistence type="predicted"/>
<protein>
    <submittedName>
        <fullName evidence="2">Uncharacterized protein</fullName>
    </submittedName>
</protein>
<accession>A0A7K1FSM5</accession>
<keyword evidence="3" id="KW-1185">Reference proteome</keyword>
<organism evidence="2 3">
    <name type="scientific">Nakamurella alba</name>
    <dbReference type="NCBI Taxonomy" id="2665158"/>
    <lineage>
        <taxon>Bacteria</taxon>
        <taxon>Bacillati</taxon>
        <taxon>Actinomycetota</taxon>
        <taxon>Actinomycetes</taxon>
        <taxon>Nakamurellales</taxon>
        <taxon>Nakamurellaceae</taxon>
        <taxon>Nakamurella</taxon>
    </lineage>
</organism>